<dbReference type="EMBL" id="JARBHB010000005">
    <property type="protein sequence ID" value="KAJ8883887.1"/>
    <property type="molecule type" value="Genomic_DNA"/>
</dbReference>
<accession>A0ABQ9HHT0</accession>
<feature type="region of interest" description="Disordered" evidence="1">
    <location>
        <begin position="9"/>
        <end position="57"/>
    </location>
</feature>
<sequence>MKCSEIQAALASSAGMQGRRKREVPEETRRPIASPGTIPKCRDPGATPMRIETGSPRSATAITHEELLERIMTAADLRLPGIGDRVYQNMVHAAGRHIEPFLFVDPEDKQRTVCCRSGTGQHVKWWCFVCRGETLMLSVILLLTAGGTSLVAMHKYAPIWLRSSFNRVSSSPLKVSTATGAQHPSTHTRAGQTLRLELRRRGLKVWPETCYPPPPQPKLQNSSKEQDSPLPAMSTSNDDIFPRSVQPASRTPHYLILTVADSPSAGHWSHSNARNSATHSAFHSNLSPGPEACCDIYSVALCHLKGSMHSDELRERDQNPRFTDVSSSKAEGELAEYTLFPHTHASSGVHSPALRRPAERFLNSDLAYCTLTSPVASMTLPHTLRNYPRPRLYSPGLQEFLIGADYSSPAKTNRHGGFYRRLACFLGVLRFSHVCIILLLHLISSPTLITLLFRADQCISTPSRKRDIQWIHVSEYGGQATDLPISSTRAGSGVLRDPNEQFQARNEEPKRAHVREVKKTPDVGRLRVQLSSHHGEPGSIPDEVTSGFSHVGIVQDDASGRWVLSLISHFPHSCIPALLHTHLVLPSRAFKTSVLRAAQISSLAH</sequence>
<protein>
    <submittedName>
        <fullName evidence="2">Uncharacterized protein</fullName>
    </submittedName>
</protein>
<organism evidence="2 3">
    <name type="scientific">Dryococelus australis</name>
    <dbReference type="NCBI Taxonomy" id="614101"/>
    <lineage>
        <taxon>Eukaryota</taxon>
        <taxon>Metazoa</taxon>
        <taxon>Ecdysozoa</taxon>
        <taxon>Arthropoda</taxon>
        <taxon>Hexapoda</taxon>
        <taxon>Insecta</taxon>
        <taxon>Pterygota</taxon>
        <taxon>Neoptera</taxon>
        <taxon>Polyneoptera</taxon>
        <taxon>Phasmatodea</taxon>
        <taxon>Verophasmatodea</taxon>
        <taxon>Anareolatae</taxon>
        <taxon>Phasmatidae</taxon>
        <taxon>Eurycanthinae</taxon>
        <taxon>Dryococelus</taxon>
    </lineage>
</organism>
<dbReference type="Proteomes" id="UP001159363">
    <property type="component" value="Chromosome 4"/>
</dbReference>
<evidence type="ECO:0000313" key="2">
    <source>
        <dbReference type="EMBL" id="KAJ8883887.1"/>
    </source>
</evidence>
<comment type="caution">
    <text evidence="2">The sequence shown here is derived from an EMBL/GenBank/DDBJ whole genome shotgun (WGS) entry which is preliminary data.</text>
</comment>
<keyword evidence="3" id="KW-1185">Reference proteome</keyword>
<gene>
    <name evidence="2" type="ORF">PR048_015742</name>
</gene>
<proteinExistence type="predicted"/>
<reference evidence="2 3" key="1">
    <citation type="submission" date="2023-02" db="EMBL/GenBank/DDBJ databases">
        <title>LHISI_Scaffold_Assembly.</title>
        <authorList>
            <person name="Stuart O.P."/>
            <person name="Cleave R."/>
            <person name="Magrath M.J.L."/>
            <person name="Mikheyev A.S."/>
        </authorList>
    </citation>
    <scope>NUCLEOTIDE SEQUENCE [LARGE SCALE GENOMIC DNA]</scope>
    <source>
        <strain evidence="2">Daus_M_001</strain>
        <tissue evidence="2">Leg muscle</tissue>
    </source>
</reference>
<evidence type="ECO:0000256" key="1">
    <source>
        <dbReference type="SAM" id="MobiDB-lite"/>
    </source>
</evidence>
<evidence type="ECO:0000313" key="3">
    <source>
        <dbReference type="Proteomes" id="UP001159363"/>
    </source>
</evidence>
<name>A0ABQ9HHT0_9NEOP</name>
<feature type="region of interest" description="Disordered" evidence="1">
    <location>
        <begin position="207"/>
        <end position="245"/>
    </location>
</feature>